<proteinExistence type="predicted"/>
<sequence length="431" mass="50064">MRSTPIIYMPLQQQEQNNYRNRQYHNNRHYHCHNIVYETENLLYSYAKKNKLCYFHMLNQCKYGEECQFTHGLTCEKCHKNVFNPLLPIENQIIEHKEFCTPYIENTVNISENIAVITHCHNNENNFINKKTSLNPNAEEFKVKNDTNLKLIDAGCHESLDILSNSQFSVVECGICYEKIPSTGRTLGLLANCNHVFCYNCIKKWRSTVLNLSSVKSCPLCRKISFYIIPSSVFPKNEEEKNLIISEYRKSRMKIRCKYFKYPEHQFCPFGDECFYAHLLPNGERAVLGPPHVQLEYRSSQNTDLHYISQSEEWWNSDVLRQIREIIESSEFDDHDIQTLLSTLSQIILISEGGRAFREPETILHIRHNNNNNSGYSSEVTVSVEPSTSYRPSSQNSSPISSNSPFSSSSSGSNENDKENNEKKDFKNTKK</sequence>
<dbReference type="InterPro" id="IPR001841">
    <property type="entry name" value="Znf_RING"/>
</dbReference>
<protein>
    <recommendedName>
        <fullName evidence="11">RING-type E3 ubiquitin transferase</fullName>
    </recommendedName>
</protein>
<feature type="compositionally biased region" description="Low complexity" evidence="6">
    <location>
        <begin position="377"/>
        <end position="414"/>
    </location>
</feature>
<dbReference type="GO" id="GO:0000209">
    <property type="term" value="P:protein polyubiquitination"/>
    <property type="evidence" value="ECO:0007669"/>
    <property type="project" value="InterPro"/>
</dbReference>
<dbReference type="PROSITE" id="PS00518">
    <property type="entry name" value="ZF_RING_1"/>
    <property type="match status" value="1"/>
</dbReference>
<evidence type="ECO:0000259" key="7">
    <source>
        <dbReference type="PROSITE" id="PS50089"/>
    </source>
</evidence>
<dbReference type="EMBL" id="MCFG01000086">
    <property type="protein sequence ID" value="ORX82820.1"/>
    <property type="molecule type" value="Genomic_DNA"/>
</dbReference>
<evidence type="ECO:0000256" key="6">
    <source>
        <dbReference type="SAM" id="MobiDB-lite"/>
    </source>
</evidence>
<dbReference type="InterPro" id="IPR045072">
    <property type="entry name" value="MKRN-like"/>
</dbReference>
<dbReference type="InterPro" id="IPR017907">
    <property type="entry name" value="Znf_RING_CS"/>
</dbReference>
<dbReference type="Gene3D" id="3.30.40.10">
    <property type="entry name" value="Zinc/RING finger domain, C3HC4 (zinc finger)"/>
    <property type="match status" value="1"/>
</dbReference>
<evidence type="ECO:0000256" key="3">
    <source>
        <dbReference type="ARBA" id="ARBA00022771"/>
    </source>
</evidence>
<dbReference type="SMART" id="SM00184">
    <property type="entry name" value="RING"/>
    <property type="match status" value="1"/>
</dbReference>
<keyword evidence="2 5" id="KW-0479">Metal-binding</keyword>
<dbReference type="PANTHER" id="PTHR11224:SF10">
    <property type="entry name" value="IP09428P-RELATED"/>
    <property type="match status" value="1"/>
</dbReference>
<dbReference type="GO" id="GO:0061630">
    <property type="term" value="F:ubiquitin protein ligase activity"/>
    <property type="evidence" value="ECO:0007669"/>
    <property type="project" value="InterPro"/>
</dbReference>
<dbReference type="SMART" id="SM00356">
    <property type="entry name" value="ZnF_C3H1"/>
    <property type="match status" value="2"/>
</dbReference>
<accession>A0A1Y1XAQ7</accession>
<feature type="domain" description="C3H1-type" evidence="8">
    <location>
        <begin position="47"/>
        <end position="74"/>
    </location>
</feature>
<feature type="zinc finger region" description="C3H1-type" evidence="5">
    <location>
        <begin position="251"/>
        <end position="281"/>
    </location>
</feature>
<dbReference type="Pfam" id="PF00642">
    <property type="entry name" value="zf-CCCH"/>
    <property type="match status" value="1"/>
</dbReference>
<evidence type="ECO:0000313" key="9">
    <source>
        <dbReference type="EMBL" id="ORX82820.1"/>
    </source>
</evidence>
<gene>
    <name evidence="9" type="ORF">BCR32DRAFT_158616</name>
</gene>
<dbReference type="STRING" id="1754192.A0A1Y1XAQ7"/>
<evidence type="ECO:0008006" key="11">
    <source>
        <dbReference type="Google" id="ProtNLM"/>
    </source>
</evidence>
<name>A0A1Y1XAQ7_9FUNG</name>
<dbReference type="Proteomes" id="UP000193944">
    <property type="component" value="Unassembled WGS sequence"/>
</dbReference>
<feature type="compositionally biased region" description="Basic and acidic residues" evidence="6">
    <location>
        <begin position="415"/>
        <end position="431"/>
    </location>
</feature>
<comment type="caution">
    <text evidence="9">The sequence shown here is derived from an EMBL/GenBank/DDBJ whole genome shotgun (WGS) entry which is preliminary data.</text>
</comment>
<feature type="domain" description="C3H1-type" evidence="8">
    <location>
        <begin position="251"/>
        <end position="281"/>
    </location>
</feature>
<dbReference type="PROSITE" id="PS50103">
    <property type="entry name" value="ZF_C3H1"/>
    <property type="match status" value="2"/>
</dbReference>
<dbReference type="OrthoDB" id="250836at2759"/>
<evidence type="ECO:0000259" key="8">
    <source>
        <dbReference type="PROSITE" id="PS50103"/>
    </source>
</evidence>
<keyword evidence="3 5" id="KW-0863">Zinc-finger</keyword>
<dbReference type="PANTHER" id="PTHR11224">
    <property type="entry name" value="MAKORIN-RELATED"/>
    <property type="match status" value="1"/>
</dbReference>
<dbReference type="Pfam" id="PF13639">
    <property type="entry name" value="zf-RING_2"/>
    <property type="match status" value="1"/>
</dbReference>
<keyword evidence="10" id="KW-1185">Reference proteome</keyword>
<dbReference type="GO" id="GO:0008270">
    <property type="term" value="F:zinc ion binding"/>
    <property type="evidence" value="ECO:0007669"/>
    <property type="project" value="UniProtKB-KW"/>
</dbReference>
<reference evidence="9 10" key="2">
    <citation type="submission" date="2016-08" db="EMBL/GenBank/DDBJ databases">
        <title>Pervasive Adenine N6-methylation of Active Genes in Fungi.</title>
        <authorList>
            <consortium name="DOE Joint Genome Institute"/>
            <person name="Mondo S.J."/>
            <person name="Dannebaum R.O."/>
            <person name="Kuo R.C."/>
            <person name="Labutti K."/>
            <person name="Haridas S."/>
            <person name="Kuo A."/>
            <person name="Salamov A."/>
            <person name="Ahrendt S.R."/>
            <person name="Lipzen A."/>
            <person name="Sullivan W."/>
            <person name="Andreopoulos W.B."/>
            <person name="Clum A."/>
            <person name="Lindquist E."/>
            <person name="Daum C."/>
            <person name="Ramamoorthy G.K."/>
            <person name="Gryganskyi A."/>
            <person name="Culley D."/>
            <person name="Magnuson J.K."/>
            <person name="James T.Y."/>
            <person name="O'Malley M.A."/>
            <person name="Stajich J.E."/>
            <person name="Spatafora J.W."/>
            <person name="Visel A."/>
            <person name="Grigoriev I.V."/>
        </authorList>
    </citation>
    <scope>NUCLEOTIDE SEQUENCE [LARGE SCALE GENOMIC DNA]</scope>
    <source>
        <strain evidence="9 10">S4</strain>
    </source>
</reference>
<reference evidence="9 10" key="1">
    <citation type="submission" date="2016-08" db="EMBL/GenBank/DDBJ databases">
        <title>A Parts List for Fungal Cellulosomes Revealed by Comparative Genomics.</title>
        <authorList>
            <consortium name="DOE Joint Genome Institute"/>
            <person name="Haitjema C.H."/>
            <person name="Gilmore S.P."/>
            <person name="Henske J.K."/>
            <person name="Solomon K.V."/>
            <person name="De Groot R."/>
            <person name="Kuo A."/>
            <person name="Mondo S.J."/>
            <person name="Salamov A.A."/>
            <person name="Labutti K."/>
            <person name="Zhao Z."/>
            <person name="Chiniquy J."/>
            <person name="Barry K."/>
            <person name="Brewer H.M."/>
            <person name="Purvine S.O."/>
            <person name="Wright A.T."/>
            <person name="Boxma B."/>
            <person name="Van Alen T."/>
            <person name="Hackstein J.H."/>
            <person name="Baker S.E."/>
            <person name="Grigoriev I.V."/>
            <person name="O'Malley M.A."/>
        </authorList>
    </citation>
    <scope>NUCLEOTIDE SEQUENCE [LARGE SCALE GENOMIC DNA]</scope>
    <source>
        <strain evidence="9 10">S4</strain>
    </source>
</reference>
<keyword evidence="4 5" id="KW-0862">Zinc</keyword>
<evidence type="ECO:0000256" key="2">
    <source>
        <dbReference type="ARBA" id="ARBA00022723"/>
    </source>
</evidence>
<dbReference type="SUPFAM" id="SSF57850">
    <property type="entry name" value="RING/U-box"/>
    <property type="match status" value="1"/>
</dbReference>
<dbReference type="PROSITE" id="PS50089">
    <property type="entry name" value="ZF_RING_2"/>
    <property type="match status" value="1"/>
</dbReference>
<feature type="region of interest" description="Disordered" evidence="6">
    <location>
        <begin position="367"/>
        <end position="431"/>
    </location>
</feature>
<evidence type="ECO:0000256" key="5">
    <source>
        <dbReference type="PROSITE-ProRule" id="PRU00723"/>
    </source>
</evidence>
<evidence type="ECO:0000256" key="1">
    <source>
        <dbReference type="ARBA" id="ARBA00022679"/>
    </source>
</evidence>
<feature type="zinc finger region" description="C3H1-type" evidence="5">
    <location>
        <begin position="47"/>
        <end position="74"/>
    </location>
</feature>
<dbReference type="InterPro" id="IPR000571">
    <property type="entry name" value="Znf_CCCH"/>
</dbReference>
<dbReference type="InterPro" id="IPR013083">
    <property type="entry name" value="Znf_RING/FYVE/PHD"/>
</dbReference>
<feature type="domain" description="RING-type" evidence="7">
    <location>
        <begin position="173"/>
        <end position="222"/>
    </location>
</feature>
<dbReference type="AlphaFoldDB" id="A0A1Y1XAQ7"/>
<dbReference type="CDD" id="cd16521">
    <property type="entry name" value="RING-HC_MKRN"/>
    <property type="match status" value="1"/>
</dbReference>
<organism evidence="9 10">
    <name type="scientific">Anaeromyces robustus</name>
    <dbReference type="NCBI Taxonomy" id="1754192"/>
    <lineage>
        <taxon>Eukaryota</taxon>
        <taxon>Fungi</taxon>
        <taxon>Fungi incertae sedis</taxon>
        <taxon>Chytridiomycota</taxon>
        <taxon>Chytridiomycota incertae sedis</taxon>
        <taxon>Neocallimastigomycetes</taxon>
        <taxon>Neocallimastigales</taxon>
        <taxon>Neocallimastigaceae</taxon>
        <taxon>Anaeromyces</taxon>
    </lineage>
</organism>
<evidence type="ECO:0000313" key="10">
    <source>
        <dbReference type="Proteomes" id="UP000193944"/>
    </source>
</evidence>
<keyword evidence="1" id="KW-0808">Transferase</keyword>
<evidence type="ECO:0000256" key="4">
    <source>
        <dbReference type="ARBA" id="ARBA00022833"/>
    </source>
</evidence>